<dbReference type="EMBL" id="MPRK01000184">
    <property type="protein sequence ID" value="OOZ38387.1"/>
    <property type="molecule type" value="Genomic_DNA"/>
</dbReference>
<dbReference type="Pfam" id="PF01963">
    <property type="entry name" value="TraB_PrgY_gumN"/>
    <property type="match status" value="1"/>
</dbReference>
<dbReference type="Proteomes" id="UP000190198">
    <property type="component" value="Unassembled WGS sequence"/>
</dbReference>
<dbReference type="AlphaFoldDB" id="A0A1T2KZV4"/>
<evidence type="ECO:0000313" key="2">
    <source>
        <dbReference type="Proteomes" id="UP000190198"/>
    </source>
</evidence>
<dbReference type="PANTHER" id="PTHR40590:SF1">
    <property type="entry name" value="CYTOPLASMIC PROTEIN"/>
    <property type="match status" value="1"/>
</dbReference>
<keyword evidence="2" id="KW-1185">Reference proteome</keyword>
<evidence type="ECO:0000313" key="1">
    <source>
        <dbReference type="EMBL" id="OOZ38387.1"/>
    </source>
</evidence>
<proteinExistence type="predicted"/>
<organism evidence="1 2">
    <name type="scientific">Solemya elarraichensis gill symbiont</name>
    <dbReference type="NCBI Taxonomy" id="1918949"/>
    <lineage>
        <taxon>Bacteria</taxon>
        <taxon>Pseudomonadati</taxon>
        <taxon>Pseudomonadota</taxon>
        <taxon>Gammaproteobacteria</taxon>
        <taxon>sulfur-oxidizing symbionts</taxon>
    </lineage>
</organism>
<dbReference type="PANTHER" id="PTHR40590">
    <property type="entry name" value="CYTOPLASMIC PROTEIN-RELATED"/>
    <property type="match status" value="1"/>
</dbReference>
<dbReference type="CDD" id="cd14789">
    <property type="entry name" value="Tiki"/>
    <property type="match status" value="1"/>
</dbReference>
<dbReference type="InterPro" id="IPR002816">
    <property type="entry name" value="TraB/PrgY/GumN_fam"/>
</dbReference>
<name>A0A1T2KZV4_9GAMM</name>
<comment type="caution">
    <text evidence="1">The sequence shown here is derived from an EMBL/GenBank/DDBJ whole genome shotgun (WGS) entry which is preliminary data.</text>
</comment>
<evidence type="ECO:0008006" key="3">
    <source>
        <dbReference type="Google" id="ProtNLM"/>
    </source>
</evidence>
<protein>
    <recommendedName>
        <fullName evidence="3">TraB/GumN family protein</fullName>
    </recommendedName>
</protein>
<reference evidence="1 2" key="1">
    <citation type="submission" date="2016-11" db="EMBL/GenBank/DDBJ databases">
        <title>Mixed transmission modes and dynamic genome evolution in an obligate animal-bacterial symbiosis.</title>
        <authorList>
            <person name="Russell S.L."/>
            <person name="Corbett-Detig R.B."/>
            <person name="Cavanaugh C.M."/>
        </authorList>
    </citation>
    <scope>NUCLEOTIDE SEQUENCE [LARGE SCALE GENOMIC DNA]</scope>
    <source>
        <strain evidence="1">Sp-SM6</strain>
    </source>
</reference>
<gene>
    <name evidence="1" type="ORF">BOW52_08665</name>
</gene>
<dbReference type="InterPro" id="IPR047111">
    <property type="entry name" value="YbaP-like"/>
</dbReference>
<sequence>MARSEGLARLMRKEMTHEEYQRVLVARNRRWLPRVETHISSPGKTMIVVGAAHLAGKQSLIAMLKSKGYEVSRIQ</sequence>
<accession>A0A1T2KZV4</accession>